<accession>A0A0N9I9B5</accession>
<organism evidence="3 4">
    <name type="scientific">Kibdelosporangium phytohabitans</name>
    <dbReference type="NCBI Taxonomy" id="860235"/>
    <lineage>
        <taxon>Bacteria</taxon>
        <taxon>Bacillati</taxon>
        <taxon>Actinomycetota</taxon>
        <taxon>Actinomycetes</taxon>
        <taxon>Pseudonocardiales</taxon>
        <taxon>Pseudonocardiaceae</taxon>
        <taxon>Kibdelosporangium</taxon>
    </lineage>
</organism>
<dbReference type="OrthoDB" id="33091at2"/>
<reference evidence="3 4" key="1">
    <citation type="submission" date="2015-07" db="EMBL/GenBank/DDBJ databases">
        <title>Genome sequencing of Kibdelosporangium phytohabitans.</title>
        <authorList>
            <person name="Qin S."/>
            <person name="Xing K."/>
        </authorList>
    </citation>
    <scope>NUCLEOTIDE SEQUENCE [LARGE SCALE GENOMIC DNA]</scope>
    <source>
        <strain evidence="3 4">KLBMP1111</strain>
    </source>
</reference>
<dbReference type="InterPro" id="IPR036165">
    <property type="entry name" value="YefM-like_sf"/>
</dbReference>
<comment type="function">
    <text evidence="2">Antitoxin component of a type II toxin-antitoxin (TA) system.</text>
</comment>
<dbReference type="InterPro" id="IPR051416">
    <property type="entry name" value="phD-YefM_TA_antitoxins"/>
</dbReference>
<dbReference type="EMBL" id="CP012752">
    <property type="protein sequence ID" value="ALG12966.1"/>
    <property type="molecule type" value="Genomic_DNA"/>
</dbReference>
<gene>
    <name evidence="3" type="ORF">AOZ06_44390</name>
</gene>
<dbReference type="Pfam" id="PF02604">
    <property type="entry name" value="PhdYeFM_antitox"/>
    <property type="match status" value="1"/>
</dbReference>
<proteinExistence type="inferred from homology"/>
<dbReference type="Gene3D" id="3.40.1620.10">
    <property type="entry name" value="YefM-like domain"/>
    <property type="match status" value="1"/>
</dbReference>
<dbReference type="SUPFAM" id="SSF143120">
    <property type="entry name" value="YefM-like"/>
    <property type="match status" value="1"/>
</dbReference>
<dbReference type="RefSeq" id="WP_054294857.1">
    <property type="nucleotide sequence ID" value="NZ_CP012752.1"/>
</dbReference>
<comment type="similarity">
    <text evidence="1 2">Belongs to the phD/YefM antitoxin family.</text>
</comment>
<evidence type="ECO:0000256" key="2">
    <source>
        <dbReference type="RuleBase" id="RU362080"/>
    </source>
</evidence>
<dbReference type="AlphaFoldDB" id="A0A0N9I9B5"/>
<dbReference type="Proteomes" id="UP000063699">
    <property type="component" value="Chromosome"/>
</dbReference>
<dbReference type="KEGG" id="kphy:AOZ06_44390"/>
<evidence type="ECO:0000313" key="4">
    <source>
        <dbReference type="Proteomes" id="UP000063699"/>
    </source>
</evidence>
<name>A0A0N9I9B5_9PSEU</name>
<dbReference type="PANTHER" id="PTHR35377">
    <property type="entry name" value="ANTITOXIN VAPB49-RELATED-RELATED"/>
    <property type="match status" value="1"/>
</dbReference>
<dbReference type="NCBIfam" id="TIGR01552">
    <property type="entry name" value="phd_fam"/>
    <property type="match status" value="1"/>
</dbReference>
<evidence type="ECO:0000313" key="3">
    <source>
        <dbReference type="EMBL" id="ALG12966.1"/>
    </source>
</evidence>
<sequence>MSVQVNVYEAKTRLSQLLDQAVQGEDVVIARNGTPVARLVPVQRPAVRRQPGAWQGKGWIAPDFDETPDELIELFSAGDPAQPNS</sequence>
<keyword evidence="4" id="KW-1185">Reference proteome</keyword>
<evidence type="ECO:0000256" key="1">
    <source>
        <dbReference type="ARBA" id="ARBA00009981"/>
    </source>
</evidence>
<dbReference type="STRING" id="860235.AOZ06_44390"/>
<protein>
    <recommendedName>
        <fullName evidence="2">Antitoxin</fullName>
    </recommendedName>
</protein>
<dbReference type="PANTHER" id="PTHR35377:SF4">
    <property type="entry name" value="PREVENT-HOST-DEATH FAMILY PROTEIN"/>
    <property type="match status" value="1"/>
</dbReference>
<dbReference type="InterPro" id="IPR006442">
    <property type="entry name" value="Antitoxin_Phd/YefM"/>
</dbReference>